<keyword evidence="1" id="KW-1133">Transmembrane helix</keyword>
<gene>
    <name evidence="2" type="ordered locus">BC_5125</name>
</gene>
<feature type="transmembrane region" description="Helical" evidence="1">
    <location>
        <begin position="273"/>
        <end position="296"/>
    </location>
</feature>
<keyword evidence="3" id="KW-1185">Reference proteome</keyword>
<evidence type="ECO:0000313" key="2">
    <source>
        <dbReference type="EMBL" id="AAP11994.1"/>
    </source>
</evidence>
<dbReference type="HOGENOM" id="CLU_914163_0_0_9"/>
<accession>Q815L8</accession>
<feature type="transmembrane region" description="Helical" evidence="1">
    <location>
        <begin position="119"/>
        <end position="137"/>
    </location>
</feature>
<sequence length="304" mass="35622">MKINPNFSIEVLTENKYFLFDRKNCKGYYLTYKGDIEATLKKEKIEELNKIGFYDDTELKEEHWVNKILKTNSNISPKFIMISQLIFFLGLLPIAITLLIQSFNGIDYLDFELLNFKEYGIAMLVFLSGILFIHEMLHVVISRMQGIEIFSIAFKLKYYFIPIFYVKIVPTGNDLKRANVAFAGNIADLILIILYSSLALIFQQPEFIICLNLQLIMSIFNYNIFFPTDFYLGIFSLIGKSDFRTKAINYTKQFIFSKKKQSNLKGYRDIIKLAYGLAFYVIVLSMFVIMVLNVYFMQTRGWFF</sequence>
<dbReference type="KEGG" id="bce:BC5125"/>
<dbReference type="EMBL" id="AE016877">
    <property type="protein sequence ID" value="AAP11994.1"/>
    <property type="molecule type" value="Genomic_DNA"/>
</dbReference>
<dbReference type="PATRIC" id="fig|226900.8.peg.5282"/>
<proteinExistence type="predicted"/>
<dbReference type="RefSeq" id="WP_000700654.1">
    <property type="nucleotide sequence ID" value="NC_004722.1"/>
</dbReference>
<name>Q815L8_BACCR</name>
<feature type="transmembrane region" description="Helical" evidence="1">
    <location>
        <begin position="79"/>
        <end position="99"/>
    </location>
</feature>
<organism evidence="2 3">
    <name type="scientific">Bacillus cereus (strain ATCC 14579 / DSM 31 / CCUG 7414 / JCM 2152 / NBRC 15305 / NCIMB 9373 / NCTC 2599 / NRRL B-3711)</name>
    <dbReference type="NCBI Taxonomy" id="226900"/>
    <lineage>
        <taxon>Bacteria</taxon>
        <taxon>Bacillati</taxon>
        <taxon>Bacillota</taxon>
        <taxon>Bacilli</taxon>
        <taxon>Bacillales</taxon>
        <taxon>Bacillaceae</taxon>
        <taxon>Bacillus</taxon>
        <taxon>Bacillus cereus group</taxon>
    </lineage>
</organism>
<protein>
    <submittedName>
        <fullName evidence="2">Uncharacterized protein</fullName>
    </submittedName>
</protein>
<evidence type="ECO:0000313" key="3">
    <source>
        <dbReference type="Proteomes" id="UP000001417"/>
    </source>
</evidence>
<feature type="transmembrane region" description="Helical" evidence="1">
    <location>
        <begin position="149"/>
        <end position="168"/>
    </location>
</feature>
<dbReference type="AlphaFoldDB" id="Q815L8"/>
<keyword evidence="1" id="KW-0472">Membrane</keyword>
<feature type="transmembrane region" description="Helical" evidence="1">
    <location>
        <begin position="180"/>
        <end position="200"/>
    </location>
</feature>
<keyword evidence="1" id="KW-0812">Transmembrane</keyword>
<dbReference type="GeneID" id="99621400"/>
<reference evidence="2 3" key="1">
    <citation type="journal article" date="2003" name="Nature">
        <title>Genome sequence of Bacillus cereus and comparative analysis with Bacillus anthracis.</title>
        <authorList>
            <person name="Ivanova N."/>
            <person name="Sorokin A."/>
            <person name="Anderson I."/>
            <person name="Galleron N."/>
            <person name="Candelon B."/>
            <person name="Kapatral V."/>
            <person name="Bhattacharyya A."/>
            <person name="Reznik G."/>
            <person name="Mikhailova N."/>
            <person name="Lapidus A."/>
            <person name="Chu L."/>
            <person name="Mazur M."/>
            <person name="Goltsman E."/>
            <person name="Larsen N."/>
            <person name="D'Souza M."/>
            <person name="Walunas T."/>
            <person name="Grechkin Y."/>
            <person name="Pusch G."/>
            <person name="Haselkorn R."/>
            <person name="Fonstein M."/>
            <person name="Ehrlich S.D."/>
            <person name="Overbeek R."/>
            <person name="Kyrpides N."/>
        </authorList>
    </citation>
    <scope>NUCLEOTIDE SEQUENCE [LARGE SCALE GENOMIC DNA]</scope>
    <source>
        <strain evidence="3">ATCC 14579 / DSM 31 / CCUG 7414 / JCM 2152 / NBRC 15305 / NCIMB 9373 / NCTC 2599 / NRRL B-3711</strain>
    </source>
</reference>
<evidence type="ECO:0000256" key="1">
    <source>
        <dbReference type="SAM" id="Phobius"/>
    </source>
</evidence>
<dbReference type="Proteomes" id="UP000001417">
    <property type="component" value="Chromosome"/>
</dbReference>
<feature type="transmembrane region" description="Helical" evidence="1">
    <location>
        <begin position="207"/>
        <end position="226"/>
    </location>
</feature>
<dbReference type="OrthoDB" id="2989406at2"/>